<dbReference type="Pfam" id="PF10067">
    <property type="entry name" value="DUF2306"/>
    <property type="match status" value="1"/>
</dbReference>
<keyword evidence="1" id="KW-1133">Transmembrane helix</keyword>
<feature type="transmembrane region" description="Helical" evidence="1">
    <location>
        <begin position="121"/>
        <end position="140"/>
    </location>
</feature>
<sequence>MVETQVRVSWWRRPWVLPLGFLVVAFVAFSLPRYLTLDRAQSLVPQPGNHAWHYPVLVAHVIFGSIAILTCVLQIWPWFRQEHPLWHRRTGRVYVFAGVLPAGLMAFAIGIVSPFGPSLQVGNVLLSLLWLGTTIAGFRMARQKRFVDHRRWMIRSFALTLSIITNRIWGAVAAVTLSPQLDTTFGGSELALVQTIAGTSAWLGWVLPLLVAEWWLERGDAKKRRSRSRAHVERPKVSV</sequence>
<gene>
    <name evidence="2" type="ORF">FHS29_003023</name>
</gene>
<feature type="transmembrane region" description="Helical" evidence="1">
    <location>
        <begin position="152"/>
        <end position="172"/>
    </location>
</feature>
<reference evidence="2 3" key="1">
    <citation type="submission" date="2020-08" db="EMBL/GenBank/DDBJ databases">
        <title>Genomic Encyclopedia of Type Strains, Phase III (KMG-III): the genomes of soil and plant-associated and newly described type strains.</title>
        <authorList>
            <person name="Whitman W."/>
        </authorList>
    </citation>
    <scope>NUCLEOTIDE SEQUENCE [LARGE SCALE GENOMIC DNA]</scope>
    <source>
        <strain evidence="2 3">CECT 8640</strain>
    </source>
</reference>
<protein>
    <submittedName>
        <fullName evidence="2">Uncharacterized membrane protein YozB (DUF420 family)</fullName>
    </submittedName>
</protein>
<feature type="transmembrane region" description="Helical" evidence="1">
    <location>
        <begin position="192"/>
        <end position="216"/>
    </location>
</feature>
<keyword evidence="1" id="KW-0812">Transmembrane</keyword>
<accession>A0A841CK05</accession>
<evidence type="ECO:0000313" key="3">
    <source>
        <dbReference type="Proteomes" id="UP000547510"/>
    </source>
</evidence>
<name>A0A841CK05_9PSEU</name>
<evidence type="ECO:0000313" key="2">
    <source>
        <dbReference type="EMBL" id="MBB5956437.1"/>
    </source>
</evidence>
<keyword evidence="1" id="KW-0472">Membrane</keyword>
<feature type="transmembrane region" description="Helical" evidence="1">
    <location>
        <begin position="52"/>
        <end position="73"/>
    </location>
</feature>
<dbReference type="EMBL" id="JACHJN010000004">
    <property type="protein sequence ID" value="MBB5956437.1"/>
    <property type="molecule type" value="Genomic_DNA"/>
</dbReference>
<feature type="transmembrane region" description="Helical" evidence="1">
    <location>
        <begin position="93"/>
        <end position="115"/>
    </location>
</feature>
<keyword evidence="3" id="KW-1185">Reference proteome</keyword>
<dbReference type="Proteomes" id="UP000547510">
    <property type="component" value="Unassembled WGS sequence"/>
</dbReference>
<dbReference type="RefSeq" id="WP_184691227.1">
    <property type="nucleotide sequence ID" value="NZ_JACHJN010000004.1"/>
</dbReference>
<proteinExistence type="predicted"/>
<comment type="caution">
    <text evidence="2">The sequence shown here is derived from an EMBL/GenBank/DDBJ whole genome shotgun (WGS) entry which is preliminary data.</text>
</comment>
<feature type="transmembrane region" description="Helical" evidence="1">
    <location>
        <begin position="15"/>
        <end position="32"/>
    </location>
</feature>
<evidence type="ECO:0000256" key="1">
    <source>
        <dbReference type="SAM" id="Phobius"/>
    </source>
</evidence>
<dbReference type="InterPro" id="IPR018750">
    <property type="entry name" value="DUF2306_membrane"/>
</dbReference>
<dbReference type="AlphaFoldDB" id="A0A841CK05"/>
<organism evidence="2 3">
    <name type="scientific">Saccharothrix tamanrassetensis</name>
    <dbReference type="NCBI Taxonomy" id="1051531"/>
    <lineage>
        <taxon>Bacteria</taxon>
        <taxon>Bacillati</taxon>
        <taxon>Actinomycetota</taxon>
        <taxon>Actinomycetes</taxon>
        <taxon>Pseudonocardiales</taxon>
        <taxon>Pseudonocardiaceae</taxon>
        <taxon>Saccharothrix</taxon>
    </lineage>
</organism>